<proteinExistence type="predicted"/>
<name>A0A7G3VX81_9ADEN</name>
<dbReference type="Proteomes" id="UP000315981">
    <property type="component" value="Segment"/>
</dbReference>
<organism evidence="1 2">
    <name type="scientific">Fowl aviadenovirus 2</name>
    <dbReference type="NCBI Taxonomy" id="172859"/>
    <lineage>
        <taxon>Viruses</taxon>
        <taxon>Varidnaviria</taxon>
        <taxon>Bamfordvirae</taxon>
        <taxon>Preplasmiviricota</taxon>
        <taxon>Polisuviricotina</taxon>
        <taxon>Pharingeaviricetes</taxon>
        <taxon>Rowavirales</taxon>
        <taxon>Adenoviridae</taxon>
        <taxon>Aviadenovirus</taxon>
        <taxon>Aviadenovirus gallinae</taxon>
        <taxon>Fowl aviadenovirus D</taxon>
    </lineage>
</organism>
<evidence type="ECO:0000313" key="2">
    <source>
        <dbReference type="Proteomes" id="UP000315981"/>
    </source>
</evidence>
<protein>
    <submittedName>
        <fullName evidence="1">ORF37</fullName>
    </submittedName>
</protein>
<sequence length="78" mass="8981">MNDPAVTSHYRSRPLDGSRDRVIRALGRVVGVIYYRGRRNTDFRICEFLPKPDYGGNRKKAGVYVLSVVPRLSGRWRS</sequence>
<accession>A0A7G3VX81</accession>
<reference evidence="1 2" key="1">
    <citation type="journal article" date="2008" name="Virus Genes">
        <title>Sequence comparison of the right end of fowl adenovirus genomes.</title>
        <authorList>
            <person name="Corredor J.C."/>
            <person name="Garceac A."/>
            <person name="Krell P.J."/>
            <person name="Nagy E."/>
        </authorList>
    </citation>
    <scope>NUCLEOTIDE SEQUENCE [LARGE SCALE GENOMIC DNA]</scope>
    <source>
        <strain evidence="1">Ontario</strain>
    </source>
</reference>
<dbReference type="EMBL" id="EF458160">
    <property type="protein sequence ID" value="ABR53662.1"/>
    <property type="molecule type" value="Genomic_DNA"/>
</dbReference>
<evidence type="ECO:0000313" key="1">
    <source>
        <dbReference type="EMBL" id="ABR53662.1"/>
    </source>
</evidence>